<dbReference type="InterPro" id="IPR028994">
    <property type="entry name" value="Integrin_alpha_N"/>
</dbReference>
<dbReference type="Pfam" id="PF05593">
    <property type="entry name" value="RHS_repeat"/>
    <property type="match status" value="6"/>
</dbReference>
<evidence type="ECO:0000256" key="3">
    <source>
        <dbReference type="SAM" id="MobiDB-lite"/>
    </source>
</evidence>
<evidence type="ECO:0000313" key="5">
    <source>
        <dbReference type="EMBL" id="QEH32071.1"/>
    </source>
</evidence>
<reference evidence="5 6" key="1">
    <citation type="submission" date="2019-08" db="EMBL/GenBank/DDBJ databases">
        <title>Deep-cultivation of Planctomycetes and their phenomic and genomic characterization uncovers novel biology.</title>
        <authorList>
            <person name="Wiegand S."/>
            <person name="Jogler M."/>
            <person name="Boedeker C."/>
            <person name="Pinto D."/>
            <person name="Vollmers J."/>
            <person name="Rivas-Marin E."/>
            <person name="Kohn T."/>
            <person name="Peeters S.H."/>
            <person name="Heuer A."/>
            <person name="Rast P."/>
            <person name="Oberbeckmann S."/>
            <person name="Bunk B."/>
            <person name="Jeske O."/>
            <person name="Meyerdierks A."/>
            <person name="Storesund J.E."/>
            <person name="Kallscheuer N."/>
            <person name="Luecker S."/>
            <person name="Lage O.M."/>
            <person name="Pohl T."/>
            <person name="Merkel B.J."/>
            <person name="Hornburger P."/>
            <person name="Mueller R.-W."/>
            <person name="Bruemmer F."/>
            <person name="Labrenz M."/>
            <person name="Spormann A.M."/>
            <person name="Op den Camp H."/>
            <person name="Overmann J."/>
            <person name="Amann R."/>
            <person name="Jetten M.S.M."/>
            <person name="Mascher T."/>
            <person name="Medema M.H."/>
            <person name="Devos D.P."/>
            <person name="Kaster A.-K."/>
            <person name="Ovreas L."/>
            <person name="Rohde M."/>
            <person name="Galperin M.Y."/>
            <person name="Jogler C."/>
        </authorList>
    </citation>
    <scope>NUCLEOTIDE SEQUENCE [LARGE SCALE GENOMIC DNA]</scope>
    <source>
        <strain evidence="5 6">OJF2</strain>
    </source>
</reference>
<dbReference type="GO" id="GO:0016787">
    <property type="term" value="F:hydrolase activity"/>
    <property type="evidence" value="ECO:0007669"/>
    <property type="project" value="UniProtKB-KW"/>
</dbReference>
<keyword evidence="2" id="KW-0677">Repeat</keyword>
<feature type="compositionally biased region" description="Low complexity" evidence="3">
    <location>
        <begin position="119"/>
        <end position="163"/>
    </location>
</feature>
<dbReference type="InterPro" id="IPR006530">
    <property type="entry name" value="YD"/>
</dbReference>
<dbReference type="EMBL" id="CP042997">
    <property type="protein sequence ID" value="QEH32071.1"/>
    <property type="molecule type" value="Genomic_DNA"/>
</dbReference>
<dbReference type="CDD" id="cd12871">
    <property type="entry name" value="Bacuni_01323_like"/>
    <property type="match status" value="1"/>
</dbReference>
<dbReference type="Pfam" id="PF25023">
    <property type="entry name" value="TEN_YD-shell"/>
    <property type="match status" value="2"/>
</dbReference>
<dbReference type="NCBIfam" id="TIGR01643">
    <property type="entry name" value="YD_repeat_2x"/>
    <property type="match status" value="10"/>
</dbReference>
<protein>
    <submittedName>
        <fullName evidence="5">Deoxyribonuclease RhsC</fullName>
        <ecNumber evidence="5">3.1.-.-</ecNumber>
    </submittedName>
</protein>
<dbReference type="SUPFAM" id="SSF49464">
    <property type="entry name" value="Carboxypeptidase regulatory domain-like"/>
    <property type="match status" value="1"/>
</dbReference>
<dbReference type="RefSeq" id="WP_148590982.1">
    <property type="nucleotide sequence ID" value="NZ_CP042997.1"/>
</dbReference>
<keyword evidence="1" id="KW-0732">Signal</keyword>
<feature type="compositionally biased region" description="Low complexity" evidence="3">
    <location>
        <begin position="546"/>
        <end position="563"/>
    </location>
</feature>
<feature type="region of interest" description="Disordered" evidence="3">
    <location>
        <begin position="546"/>
        <end position="566"/>
    </location>
</feature>
<dbReference type="PANTHER" id="PTHR32305">
    <property type="match status" value="1"/>
</dbReference>
<dbReference type="GO" id="GO:0016020">
    <property type="term" value="C:membrane"/>
    <property type="evidence" value="ECO:0007669"/>
    <property type="project" value="InterPro"/>
</dbReference>
<dbReference type="InterPro" id="IPR050708">
    <property type="entry name" value="T6SS_VgrG/RHS"/>
</dbReference>
<feature type="domain" description="Teneurin-like YD-shell" evidence="4">
    <location>
        <begin position="2004"/>
        <end position="2266"/>
    </location>
</feature>
<dbReference type="SUPFAM" id="SSF69318">
    <property type="entry name" value="Integrin alpha N-terminal domain"/>
    <property type="match status" value="1"/>
</dbReference>
<dbReference type="GO" id="GO:0005509">
    <property type="term" value="F:calcium ion binding"/>
    <property type="evidence" value="ECO:0007669"/>
    <property type="project" value="InterPro"/>
</dbReference>
<dbReference type="Gene3D" id="2.180.10.10">
    <property type="entry name" value="RHS repeat-associated core"/>
    <property type="match status" value="4"/>
</dbReference>
<evidence type="ECO:0000256" key="2">
    <source>
        <dbReference type="ARBA" id="ARBA00022737"/>
    </source>
</evidence>
<dbReference type="Gene3D" id="2.40.128.340">
    <property type="match status" value="1"/>
</dbReference>
<evidence type="ECO:0000313" key="6">
    <source>
        <dbReference type="Proteomes" id="UP000324233"/>
    </source>
</evidence>
<dbReference type="OrthoDB" id="232855at2"/>
<proteinExistence type="predicted"/>
<dbReference type="KEGG" id="agv:OJF2_05400"/>
<dbReference type="InterPro" id="IPR022385">
    <property type="entry name" value="Rhs_assc_core"/>
</dbReference>
<keyword evidence="5" id="KW-0378">Hydrolase</keyword>
<feature type="domain" description="Teneurin-like YD-shell" evidence="4">
    <location>
        <begin position="1558"/>
        <end position="1729"/>
    </location>
</feature>
<dbReference type="PANTHER" id="PTHR32305:SF15">
    <property type="entry name" value="PROTEIN RHSA-RELATED"/>
    <property type="match status" value="1"/>
</dbReference>
<dbReference type="NCBIfam" id="TIGR03696">
    <property type="entry name" value="Rhs_assc_core"/>
    <property type="match status" value="1"/>
</dbReference>
<dbReference type="Gene3D" id="3.90.930.1">
    <property type="match status" value="1"/>
</dbReference>
<dbReference type="SUPFAM" id="SSF49313">
    <property type="entry name" value="Cadherin-like"/>
    <property type="match status" value="1"/>
</dbReference>
<dbReference type="Proteomes" id="UP000324233">
    <property type="component" value="Chromosome"/>
</dbReference>
<keyword evidence="6" id="KW-1185">Reference proteome</keyword>
<dbReference type="EC" id="3.1.-.-" evidence="5"/>
<dbReference type="SUPFAM" id="SSF69304">
    <property type="entry name" value="Tricorn protease N-terminal domain"/>
    <property type="match status" value="1"/>
</dbReference>
<dbReference type="Pfam" id="PF13517">
    <property type="entry name" value="FG-GAP_3"/>
    <property type="match status" value="2"/>
</dbReference>
<dbReference type="InterPro" id="IPR031325">
    <property type="entry name" value="RHS_repeat"/>
</dbReference>
<feature type="compositionally biased region" description="Pro residues" evidence="3">
    <location>
        <begin position="164"/>
        <end position="175"/>
    </location>
</feature>
<feature type="region of interest" description="Disordered" evidence="3">
    <location>
        <begin position="119"/>
        <end position="179"/>
    </location>
</feature>
<feature type="region of interest" description="Disordered" evidence="3">
    <location>
        <begin position="2297"/>
        <end position="2323"/>
    </location>
</feature>
<accession>A0A5B9VW38</accession>
<evidence type="ECO:0000256" key="1">
    <source>
        <dbReference type="ARBA" id="ARBA00022729"/>
    </source>
</evidence>
<evidence type="ECO:0000259" key="4">
    <source>
        <dbReference type="Pfam" id="PF25023"/>
    </source>
</evidence>
<name>A0A5B9VW38_9BACT</name>
<sequence length="2470" mass="257326">MKRPDRRPRRAPIKLAMEPLEIRWLMSAGGKEAQATKLSEVLERIGRSQTTLETFARGLAHSPGRASGLGLAGLASELRQHGAYARQHGWAASLVRELTNHPRYAAAHHLTGLITTTTAGATPVSQPGAGDSSSTSTITASPSGGATTTAGSSTSAGGSTAPTQPQPSTPAPAVPTVPLSRSVSVGDTLDVNLASAAGASGSAYIITPQPLPENMSFNRETGEFLFMPAPGQAGRYDFNISVQGGASPENIHLALTASQPALPSTQVSGRVVDELGQPLAGMPVAIDGATTVTDSAGRFVLAGIATNPGPISAGGSTATAANRLPLISPVAQLLAHSIYADVNNVIASPLILPKIDWSASSSFAADAATGTTDIASSALPGFNIRVPASPGLQAESATGGTVSTAQLSAALSAQHMPDGTQGGTILYKVTGADLTRPVQLTLPNTQGLKPGAVVDLITVNMLTGGHDVTSRMVVSADGKTLSSQGTVVLAHAATTTTAPPPGQLTADSWDPIIGYNTFIGCLGEGNEGPTATAVQQCTCPIGAGGAASPPNSGGTPPAGSPAGKQQAYGVMNSDASLVSGAYFQDHQLVPYQSLGTSQSIDLQYSSLQATSKPVVQAMFTTPPDGNAGGLTSVTATVSLGGVVQGSAVTFPTPSGLLDSTTYNIPLQVDATALATGVYPFVMTITENWGIEFGATSLSFQVAGEVDVVNAMASPLGAGWTVGDVQQVALATAGGPAVVAQGQNGMEHFDYVYNNGQSQYQDLAVVAGTSTAQMLPNNGAGLFPTASVSSATTAGTVAGDFNGDGKPDLAAAAGSTLAIRLNNGTGGFGSATSITLASGKTARALAEGNFTGHTNGVLDLAVLLAPSSGSGSYTVAVYTGSGTGTFTGPTTTTVGSGTASNTSPDSMAAGDFNGDGKTDLAFTSDNGVLVVLQASSGGSFGTATTPTLPSNHSAIGVTTTDYNSDGKVDLVVEVDNWNVTEVGLPFVALDLMAGSGTGSFSNVSTYQTVGQPDSATLGLVAGAFNGSDAGLEIAVPVSTSPTVGDTYIDIVPLSTSGTWGNGIIYAAGQDNGTTPGNIVAADFNGTGRPGIAMSDSYGKLNLLLPDPATNQFYPVQSITIGGGVVMLAVAPFEGTGAVAGFRGPSSNPSTLLHNGNGTWTRTYPDGTVIQFDSSGRETSITDRNGNAYTYGYVSAGAAAGAVQSVADPVGLRTTFAYNGSGRLSTITDPAGRVTTVTMDASGNLTKFVDPDNAATQYGYTTPSNHRMTSETNPNNHTATITYNGFGQLTSETLFDGTSSTGVTGAQTPGLLAPGGSGTLSSSYQGVVTDPDGHATTVTLNWMGHTSSVTDGANTTASTVYDRRGFPVAAVDPLGRRTTYTFDDNGNVTSIYRLVSSSSGGSTYETETIAYNDPYGIPTSITDFNGNTTTFTLDSHGNVTRRTDPDTLHEDFTYNARGQVLTDTDRNGNTTSYSYDSNGRLTTIQYPGSDTPVVKYTYTSAGDLQSVTDANGNRVTYTYDNAGRVLTSQNPIQKAASKTVNFGYDADGNLTGVTDANGHATSYMYDARDRLTTMIDAANQGTGKATVYAYDPAGNLAQVTDPLGHAVTFAYDGDNRMTGTTDGMGDRVTWTYDNAGEVTIYNDGDGHPFTYSYDPLGRLQAEYGPIKTAGSGGGSYSGTQVASYTYDKNGNLIAFRDGNNNVTKYGYDSLNRVVTVTDANNNITSYTYDNNGNVQTVKDANGHATSYAYDARNNQIRVTEPTGGGTTTYQYDPGNRLKSLTDPDNNTTTYLYDSANRVTTVVDPLNHYTTYVYDVMDNLATMVDRNGRIHQYAYDADDRETTEKWIPIGGGTATNTVTYTYDAAGRTTQVQDATSKTALTYDNANRLLTADDAGTTGLPQVTLTYGYDPAGNRTTLVDSKGGLTSYIYDARNELVTMTQSGTGISSKRVDIAYDNGGRMTTITRYSSLTGGTPVATTGYTYDAGDRVTTITDKNSSGTVLASYGYTYDPGDRVTQEARTWASGSSTDTLTYGYTNNDQLTSVSHTNASFANESFSYDANGNRTGTSPTDNRIATDGTYNYTYDNEGNETVRTKISDGSQTIYKYDYRNRLVEVDSKVGTTTTPLATYTYDALDRRIGRTEGGVTTATLYDGASPIMDFTGGLTSPTTRYLQGIGAAVDQDLARDQSGIVAWYLPDRLGTVRDLVDNTGAIIDHVDYGAYGNQLAESTPAYGDRLAGFAGLDRDPATGLNLAVFRASDPKTGRWTNQDPLKFTAGDRNLYRYVGSSPTNFTDPTGLEVFPPPGHNPDGTPKNRPHQMPTDPSGTWTPTQFFGPGSPLIKQTSWGCGGLAALRLGVTPDYPISKYLGKLHPNDILSLPNIQDYPTLQQAKDALHRIGGKGKILLVDSPYPQWWTDGPASCNFSTYWPGPDGGYWEWQNHGDMQPGRVIRHEPNPPDLHPYKTYYLIPTPKVKPL</sequence>
<organism evidence="5 6">
    <name type="scientific">Aquisphaera giovannonii</name>
    <dbReference type="NCBI Taxonomy" id="406548"/>
    <lineage>
        <taxon>Bacteria</taxon>
        <taxon>Pseudomonadati</taxon>
        <taxon>Planctomycetota</taxon>
        <taxon>Planctomycetia</taxon>
        <taxon>Isosphaerales</taxon>
        <taxon>Isosphaeraceae</taxon>
        <taxon>Aquisphaera</taxon>
    </lineage>
</organism>
<gene>
    <name evidence="5" type="primary">rhsC</name>
    <name evidence="5" type="ORF">OJF2_05400</name>
</gene>
<dbReference type="InterPro" id="IPR056823">
    <property type="entry name" value="TEN-like_YD-shell"/>
</dbReference>
<dbReference type="InterPro" id="IPR008969">
    <property type="entry name" value="CarboxyPept-like_regulatory"/>
</dbReference>
<dbReference type="InterPro" id="IPR013517">
    <property type="entry name" value="FG-GAP"/>
</dbReference>
<dbReference type="InterPro" id="IPR015919">
    <property type="entry name" value="Cadherin-like_sf"/>
</dbReference>